<feature type="domain" description="Lipopolysaccharide assembly protein A" evidence="7">
    <location>
        <begin position="24"/>
        <end position="68"/>
    </location>
</feature>
<keyword evidence="3 6" id="KW-1133">Transmembrane helix</keyword>
<dbReference type="InterPro" id="IPR010445">
    <property type="entry name" value="LapA_dom"/>
</dbReference>
<dbReference type="KEGG" id="sap:Sulac_0553"/>
<name>G8TZC1_SULAD</name>
<proteinExistence type="predicted"/>
<feature type="transmembrane region" description="Helical" evidence="6">
    <location>
        <begin position="42"/>
        <end position="64"/>
    </location>
</feature>
<evidence type="ECO:0000256" key="5">
    <source>
        <dbReference type="SAM" id="MobiDB-lite"/>
    </source>
</evidence>
<gene>
    <name evidence="8" type="ordered locus">Sulac_0553</name>
</gene>
<organism evidence="8 9">
    <name type="scientific">Sulfobacillus acidophilus (strain ATCC 700253 / DSM 10332 / NAL)</name>
    <dbReference type="NCBI Taxonomy" id="679936"/>
    <lineage>
        <taxon>Bacteria</taxon>
        <taxon>Bacillati</taxon>
        <taxon>Bacillota</taxon>
        <taxon>Clostridia</taxon>
        <taxon>Eubacteriales</taxon>
        <taxon>Clostridiales Family XVII. Incertae Sedis</taxon>
        <taxon>Sulfobacillus</taxon>
    </lineage>
</organism>
<evidence type="ECO:0000256" key="1">
    <source>
        <dbReference type="ARBA" id="ARBA00022475"/>
    </source>
</evidence>
<reference evidence="8 9" key="2">
    <citation type="journal article" date="2012" name="Stand. Genomic Sci.">
        <title>Complete genome sequence of the moderately thermophilic mineral-sulfide-oxidizing firmicute Sulfobacillus acidophilus type strain (NAL(T)).</title>
        <authorList>
            <person name="Anderson I."/>
            <person name="Chertkov O."/>
            <person name="Chen A."/>
            <person name="Saunders E."/>
            <person name="Lapidus A."/>
            <person name="Nolan M."/>
            <person name="Lucas S."/>
            <person name="Hammon N."/>
            <person name="Deshpande S."/>
            <person name="Cheng J.F."/>
            <person name="Han C."/>
            <person name="Tapia R."/>
            <person name="Goodwin L.A."/>
            <person name="Pitluck S."/>
            <person name="Liolios K."/>
            <person name="Pagani I."/>
            <person name="Ivanova N."/>
            <person name="Mikhailova N."/>
            <person name="Pati A."/>
            <person name="Palaniappan K."/>
            <person name="Land M."/>
            <person name="Pan C."/>
            <person name="Rohde M."/>
            <person name="Pukall R."/>
            <person name="Goker M."/>
            <person name="Detter J.C."/>
            <person name="Woyke T."/>
            <person name="Bristow J."/>
            <person name="Eisen J.A."/>
            <person name="Markowitz V."/>
            <person name="Hugenholtz P."/>
            <person name="Kyrpides N.C."/>
            <person name="Klenk H.P."/>
            <person name="Mavromatis K."/>
        </authorList>
    </citation>
    <scope>NUCLEOTIDE SEQUENCE [LARGE SCALE GENOMIC DNA]</scope>
    <source>
        <strain evidence="9">ATCC 700253 / DSM 10332 / NAL</strain>
    </source>
</reference>
<evidence type="ECO:0000256" key="6">
    <source>
        <dbReference type="SAM" id="Phobius"/>
    </source>
</evidence>
<dbReference type="PATRIC" id="fig|679936.5.peg.582"/>
<feature type="region of interest" description="Disordered" evidence="5">
    <location>
        <begin position="107"/>
        <end position="134"/>
    </location>
</feature>
<accession>G8TZC1</accession>
<sequence>MPRRLQRMMAGLAGLILVVVVALQNRHPVQIHILFWALPHVPLVVVVLVSMLVGLLAGALGMWWDRHRRDHLAAIPPSPSAQSGQAGEPAHPPLVAEALEGAVASASTAPLPGDLGSAETRMTSGLDQPTDKPL</sequence>
<evidence type="ECO:0000313" key="9">
    <source>
        <dbReference type="Proteomes" id="UP000005439"/>
    </source>
</evidence>
<evidence type="ECO:0000256" key="2">
    <source>
        <dbReference type="ARBA" id="ARBA00022692"/>
    </source>
</evidence>
<evidence type="ECO:0000256" key="3">
    <source>
        <dbReference type="ARBA" id="ARBA00022989"/>
    </source>
</evidence>
<evidence type="ECO:0000256" key="4">
    <source>
        <dbReference type="ARBA" id="ARBA00023136"/>
    </source>
</evidence>
<protein>
    <recommendedName>
        <fullName evidence="7">Lipopolysaccharide assembly protein A domain-containing protein</fullName>
    </recommendedName>
</protein>
<dbReference type="Proteomes" id="UP000005439">
    <property type="component" value="Chromosome"/>
</dbReference>
<dbReference type="HOGENOM" id="CLU_148078_0_0_9"/>
<evidence type="ECO:0000259" key="7">
    <source>
        <dbReference type="Pfam" id="PF06305"/>
    </source>
</evidence>
<reference evidence="9" key="1">
    <citation type="submission" date="2011-12" db="EMBL/GenBank/DDBJ databases">
        <title>The complete genome of chromosome of Sulfobacillus acidophilus DSM 10332.</title>
        <authorList>
            <person name="Lucas S."/>
            <person name="Han J."/>
            <person name="Lapidus A."/>
            <person name="Bruce D."/>
            <person name="Goodwin L."/>
            <person name="Pitluck S."/>
            <person name="Peters L."/>
            <person name="Kyrpides N."/>
            <person name="Mavromatis K."/>
            <person name="Ivanova N."/>
            <person name="Mikhailova N."/>
            <person name="Chertkov O."/>
            <person name="Saunders E."/>
            <person name="Detter J.C."/>
            <person name="Tapia R."/>
            <person name="Han C."/>
            <person name="Land M."/>
            <person name="Hauser L."/>
            <person name="Markowitz V."/>
            <person name="Cheng J.-F."/>
            <person name="Hugenholtz P."/>
            <person name="Woyke T."/>
            <person name="Wu D."/>
            <person name="Pukall R."/>
            <person name="Gehrich-Schroeter G."/>
            <person name="Schneider S."/>
            <person name="Klenk H.-P."/>
            <person name="Eisen J.A."/>
        </authorList>
    </citation>
    <scope>NUCLEOTIDE SEQUENCE [LARGE SCALE GENOMIC DNA]</scope>
    <source>
        <strain evidence="9">ATCC 700253 / DSM 10332 / NAL</strain>
    </source>
</reference>
<dbReference type="AlphaFoldDB" id="G8TZC1"/>
<evidence type="ECO:0000313" key="8">
    <source>
        <dbReference type="EMBL" id="AEW04090.1"/>
    </source>
</evidence>
<dbReference type="GO" id="GO:0005886">
    <property type="term" value="C:plasma membrane"/>
    <property type="evidence" value="ECO:0007669"/>
    <property type="project" value="InterPro"/>
</dbReference>
<keyword evidence="4 6" id="KW-0472">Membrane</keyword>
<keyword evidence="2 6" id="KW-0812">Transmembrane</keyword>
<keyword evidence="1" id="KW-1003">Cell membrane</keyword>
<dbReference type="EMBL" id="CP003179">
    <property type="protein sequence ID" value="AEW04090.1"/>
    <property type="molecule type" value="Genomic_DNA"/>
</dbReference>
<dbReference type="Pfam" id="PF06305">
    <property type="entry name" value="LapA_dom"/>
    <property type="match status" value="1"/>
</dbReference>
<keyword evidence="9" id="KW-1185">Reference proteome</keyword>